<feature type="compositionally biased region" description="Gly residues" evidence="1">
    <location>
        <begin position="112"/>
        <end position="122"/>
    </location>
</feature>
<dbReference type="EMBL" id="JAGPXD010000002">
    <property type="protein sequence ID" value="KAH7367844.1"/>
    <property type="molecule type" value="Genomic_DNA"/>
</dbReference>
<evidence type="ECO:0000313" key="2">
    <source>
        <dbReference type="EMBL" id="KAH7367844.1"/>
    </source>
</evidence>
<gene>
    <name evidence="2" type="ORF">B0T11DRAFT_58234</name>
</gene>
<name>A0A8K0X6R3_9PEZI</name>
<evidence type="ECO:0000256" key="1">
    <source>
        <dbReference type="SAM" id="MobiDB-lite"/>
    </source>
</evidence>
<proteinExistence type="predicted"/>
<dbReference type="Proteomes" id="UP000813385">
    <property type="component" value="Unassembled WGS sequence"/>
</dbReference>
<protein>
    <submittedName>
        <fullName evidence="2">Uncharacterized protein</fullName>
    </submittedName>
</protein>
<dbReference type="AlphaFoldDB" id="A0A8K0X6R3"/>
<sequence length="286" mass="31762">MLRRRRRCVVVSGRRVVLMGCWNARKMNRRRGGAEEECHDPFAQEVPAALVRMARKPGHGPLGPLEHGGALRLGVRTRSRGWESRWPPPRRHSWGILLAGQGQGGEEEQRRGGGSALPGGVGVLSQSPHPIPVRSSECAVMDRCIRRREHGTMTKVPREHEHTGTQRAARHAAHARTRSRGSAASLLPPCLVTPPQNLRRERADGRRGYQSRLAPFPRLWWCRACFPACLLLLPALLLQIRPLGDGPLWPVVTAERVLSIATVLRVNLCRVELGWPAGKVSHVSLN</sequence>
<evidence type="ECO:0000313" key="3">
    <source>
        <dbReference type="Proteomes" id="UP000813385"/>
    </source>
</evidence>
<feature type="region of interest" description="Disordered" evidence="1">
    <location>
        <begin position="101"/>
        <end position="129"/>
    </location>
</feature>
<comment type="caution">
    <text evidence="2">The sequence shown here is derived from an EMBL/GenBank/DDBJ whole genome shotgun (WGS) entry which is preliminary data.</text>
</comment>
<accession>A0A8K0X6R3</accession>
<keyword evidence="3" id="KW-1185">Reference proteome</keyword>
<reference evidence="2" key="1">
    <citation type="journal article" date="2021" name="Nat. Commun.">
        <title>Genetic determinants of endophytism in the Arabidopsis root mycobiome.</title>
        <authorList>
            <person name="Mesny F."/>
            <person name="Miyauchi S."/>
            <person name="Thiergart T."/>
            <person name="Pickel B."/>
            <person name="Atanasova L."/>
            <person name="Karlsson M."/>
            <person name="Huettel B."/>
            <person name="Barry K.W."/>
            <person name="Haridas S."/>
            <person name="Chen C."/>
            <person name="Bauer D."/>
            <person name="Andreopoulos W."/>
            <person name="Pangilinan J."/>
            <person name="LaButti K."/>
            <person name="Riley R."/>
            <person name="Lipzen A."/>
            <person name="Clum A."/>
            <person name="Drula E."/>
            <person name="Henrissat B."/>
            <person name="Kohler A."/>
            <person name="Grigoriev I.V."/>
            <person name="Martin F.M."/>
            <person name="Hacquard S."/>
        </authorList>
    </citation>
    <scope>NUCLEOTIDE SEQUENCE</scope>
    <source>
        <strain evidence="2">MPI-CAGE-AT-0016</strain>
    </source>
</reference>
<organism evidence="2 3">
    <name type="scientific">Plectosphaerella cucumerina</name>
    <dbReference type="NCBI Taxonomy" id="40658"/>
    <lineage>
        <taxon>Eukaryota</taxon>
        <taxon>Fungi</taxon>
        <taxon>Dikarya</taxon>
        <taxon>Ascomycota</taxon>
        <taxon>Pezizomycotina</taxon>
        <taxon>Sordariomycetes</taxon>
        <taxon>Hypocreomycetidae</taxon>
        <taxon>Glomerellales</taxon>
        <taxon>Plectosphaerellaceae</taxon>
        <taxon>Plectosphaerella</taxon>
    </lineage>
</organism>